<dbReference type="CDD" id="cd02696">
    <property type="entry name" value="MurNAc-LAA"/>
    <property type="match status" value="1"/>
</dbReference>
<evidence type="ECO:0000256" key="3">
    <source>
        <dbReference type="ARBA" id="ARBA00022801"/>
    </source>
</evidence>
<gene>
    <name evidence="7" type="ORF">SAMN02745702_00043</name>
</gene>
<accession>A0A1T4VDD2</accession>
<dbReference type="InterPro" id="IPR011990">
    <property type="entry name" value="TPR-like_helical_dom_sf"/>
</dbReference>
<dbReference type="InterPro" id="IPR002508">
    <property type="entry name" value="MurNAc-LAA_cat"/>
</dbReference>
<organism evidence="7 8">
    <name type="scientific">Desulfobaculum bizertense DSM 18034</name>
    <dbReference type="NCBI Taxonomy" id="1121442"/>
    <lineage>
        <taxon>Bacteria</taxon>
        <taxon>Pseudomonadati</taxon>
        <taxon>Thermodesulfobacteriota</taxon>
        <taxon>Desulfovibrionia</taxon>
        <taxon>Desulfovibrionales</taxon>
        <taxon>Desulfovibrionaceae</taxon>
        <taxon>Desulfobaculum</taxon>
    </lineage>
</organism>
<dbReference type="GO" id="GO:0030288">
    <property type="term" value="C:outer membrane-bounded periplasmic space"/>
    <property type="evidence" value="ECO:0007669"/>
    <property type="project" value="TreeGrafter"/>
</dbReference>
<dbReference type="PANTHER" id="PTHR30404:SF0">
    <property type="entry name" value="N-ACETYLMURAMOYL-L-ALANINE AMIDASE AMIC"/>
    <property type="match status" value="1"/>
</dbReference>
<evidence type="ECO:0000256" key="2">
    <source>
        <dbReference type="ARBA" id="ARBA00011901"/>
    </source>
</evidence>
<feature type="domain" description="MurNAc-LAA" evidence="6">
    <location>
        <begin position="675"/>
        <end position="826"/>
    </location>
</feature>
<dbReference type="InterPro" id="IPR050695">
    <property type="entry name" value="N-acetylmuramoyl_amidase_3"/>
</dbReference>
<sequence>MAGEAGTCDVQTGGSTRGDTCQDLQKCVYAGYVLCNLNDLCVFHGPGRSLLYLITPAVFMHIHPYRLPFAERKKTVFLMLLFSVFCFFFSFQSSAQAATQAKMYQEAVAQFQRVEKSSSLSKRRDMWTSVHSRFKRVLSKNPSSSYAPKALYFMARSYEELARNSWLKRDARTAVDAYQRAENRFSRNHSWADDCLYRKAMLRYERLNDAGGAAKDLQLLLQRYPGGDKARDARQTLAMLAKKGVPEARIKAARRPSPPRSMIPDSRVPRSVRTVYDEAVDRLKGFRRSKSVTRDDCLRLARVFDALGEKRGAGLYAPRSLYHSGQTYEELGKRSGRRDDFEEAVVRYQRAFDSFPASNSWRDDCLYRKAYVSYTYLKKEDQAYADLIELKRNFPHGDMVANANAMLRKMDRPTRVASAKTSQKSVASVAVFKQPRRRVRTTGIARLTDIRHRSGDTYTRVVLDLDREINFEDHTLAPDPKHGKMHRLFVDLEKTRLGKDLAARVMVKDGILNGVRAGQNDSSTARVVFDFQSMQKYHMFTLQNPFRIVVDVYGDGDSPAPAVVTHAAAKKLPPVKRDHKPTYKERKVASDVLAQLGMTFKTIMIDAGHGGIDPGALDKVWWKDKRGRKHWKIRTREKEVALKAAKILGKKFERKGYRVLYTRTTDYKVQLEDRAMAANIKKADLFISLHCNANRKASVRGFETYYLGKARNNIVLRLAAKENNVDPVRISDTQKIVLDLVNSFKMKESRELATLVQKRCVTGLRRHYRGIKDHGARGAPFFVLVGARMPAILVEMGYITNPTEVKLLRSTTYLERVADGIVQGVEDYRKSLSRVGR</sequence>
<dbReference type="PANTHER" id="PTHR30404">
    <property type="entry name" value="N-ACETYLMURAMOYL-L-ALANINE AMIDASE"/>
    <property type="match status" value="1"/>
</dbReference>
<dbReference type="Gene3D" id="3.40.630.40">
    <property type="entry name" value="Zn-dependent exopeptidases"/>
    <property type="match status" value="1"/>
</dbReference>
<feature type="repeat" description="TPR" evidence="4">
    <location>
        <begin position="325"/>
        <end position="358"/>
    </location>
</feature>
<evidence type="ECO:0000256" key="1">
    <source>
        <dbReference type="ARBA" id="ARBA00001561"/>
    </source>
</evidence>
<reference evidence="7 8" key="1">
    <citation type="submission" date="2017-02" db="EMBL/GenBank/DDBJ databases">
        <authorList>
            <person name="Peterson S.W."/>
        </authorList>
    </citation>
    <scope>NUCLEOTIDE SEQUENCE [LARGE SCALE GENOMIC DNA]</scope>
    <source>
        <strain evidence="7 8">DSM 18034</strain>
    </source>
</reference>
<keyword evidence="5" id="KW-1133">Transmembrane helix</keyword>
<dbReference type="PROSITE" id="PS50005">
    <property type="entry name" value="TPR"/>
    <property type="match status" value="1"/>
</dbReference>
<keyword evidence="8" id="KW-1185">Reference proteome</keyword>
<proteinExistence type="predicted"/>
<dbReference type="SMART" id="SM00646">
    <property type="entry name" value="Ami_3"/>
    <property type="match status" value="1"/>
</dbReference>
<dbReference type="AlphaFoldDB" id="A0A1T4VDD2"/>
<feature type="transmembrane region" description="Helical" evidence="5">
    <location>
        <begin position="76"/>
        <end position="95"/>
    </location>
</feature>
<dbReference type="GO" id="GO:0009253">
    <property type="term" value="P:peptidoglycan catabolic process"/>
    <property type="evidence" value="ECO:0007669"/>
    <property type="project" value="InterPro"/>
</dbReference>
<evidence type="ECO:0000256" key="5">
    <source>
        <dbReference type="SAM" id="Phobius"/>
    </source>
</evidence>
<dbReference type="Gene3D" id="1.25.40.10">
    <property type="entry name" value="Tetratricopeptide repeat domain"/>
    <property type="match status" value="2"/>
</dbReference>
<evidence type="ECO:0000313" key="8">
    <source>
        <dbReference type="Proteomes" id="UP000189733"/>
    </source>
</evidence>
<keyword evidence="5" id="KW-0812">Transmembrane</keyword>
<dbReference type="SUPFAM" id="SSF48452">
    <property type="entry name" value="TPR-like"/>
    <property type="match status" value="1"/>
</dbReference>
<dbReference type="Pfam" id="PF11741">
    <property type="entry name" value="AMIN"/>
    <property type="match status" value="1"/>
</dbReference>
<dbReference type="InterPro" id="IPR019734">
    <property type="entry name" value="TPR_rpt"/>
</dbReference>
<dbReference type="EC" id="3.5.1.28" evidence="2"/>
<keyword evidence="3" id="KW-0378">Hydrolase</keyword>
<dbReference type="FunFam" id="3.40.630.40:FF:000005">
    <property type="entry name" value="N-acetylmuramoyl-L-alanine amidase (AmiA)"/>
    <property type="match status" value="1"/>
</dbReference>
<dbReference type="SUPFAM" id="SSF53187">
    <property type="entry name" value="Zn-dependent exopeptidases"/>
    <property type="match status" value="1"/>
</dbReference>
<name>A0A1T4VDD2_9BACT</name>
<evidence type="ECO:0000256" key="4">
    <source>
        <dbReference type="PROSITE-ProRule" id="PRU00339"/>
    </source>
</evidence>
<dbReference type="Pfam" id="PF01520">
    <property type="entry name" value="Amidase_3"/>
    <property type="match status" value="1"/>
</dbReference>
<dbReference type="Proteomes" id="UP000189733">
    <property type="component" value="Unassembled WGS sequence"/>
</dbReference>
<dbReference type="GO" id="GO:0008745">
    <property type="term" value="F:N-acetylmuramoyl-L-alanine amidase activity"/>
    <property type="evidence" value="ECO:0007669"/>
    <property type="project" value="UniProtKB-EC"/>
</dbReference>
<dbReference type="Gene3D" id="2.60.40.3500">
    <property type="match status" value="1"/>
</dbReference>
<evidence type="ECO:0000259" key="6">
    <source>
        <dbReference type="SMART" id="SM00646"/>
    </source>
</evidence>
<dbReference type="InterPro" id="IPR021731">
    <property type="entry name" value="AMIN_dom"/>
</dbReference>
<comment type="catalytic activity">
    <reaction evidence="1">
        <text>Hydrolyzes the link between N-acetylmuramoyl residues and L-amino acid residues in certain cell-wall glycopeptides.</text>
        <dbReference type="EC" id="3.5.1.28"/>
    </reaction>
</comment>
<evidence type="ECO:0000313" key="7">
    <source>
        <dbReference type="EMBL" id="SKA62878.1"/>
    </source>
</evidence>
<keyword evidence="5" id="KW-0472">Membrane</keyword>
<dbReference type="EMBL" id="FUYA01000001">
    <property type="protein sequence ID" value="SKA62878.1"/>
    <property type="molecule type" value="Genomic_DNA"/>
</dbReference>
<dbReference type="STRING" id="1121442.SAMN02745702_00043"/>
<keyword evidence="4" id="KW-0802">TPR repeat</keyword>
<protein>
    <recommendedName>
        <fullName evidence="2">N-acetylmuramoyl-L-alanine amidase</fullName>
        <ecNumber evidence="2">3.5.1.28</ecNumber>
    </recommendedName>
</protein>